<accession>W2YX98</accession>
<evidence type="ECO:0000256" key="1">
    <source>
        <dbReference type="SAM" id="MobiDB-lite"/>
    </source>
</evidence>
<name>W2YX98_PHYNI</name>
<dbReference type="EMBL" id="ANIY01002725">
    <property type="protein sequence ID" value="ETP39430.1"/>
    <property type="molecule type" value="Genomic_DNA"/>
</dbReference>
<reference evidence="2 3" key="1">
    <citation type="submission" date="2013-11" db="EMBL/GenBank/DDBJ databases">
        <title>The Genome Sequence of Phytophthora parasitica P10297.</title>
        <authorList>
            <consortium name="The Broad Institute Genomics Platform"/>
            <person name="Russ C."/>
            <person name="Tyler B."/>
            <person name="Panabieres F."/>
            <person name="Shan W."/>
            <person name="Tripathy S."/>
            <person name="Grunwald N."/>
            <person name="Machado M."/>
            <person name="Johnson C.S."/>
            <person name="Walker B."/>
            <person name="Young S.K."/>
            <person name="Zeng Q."/>
            <person name="Gargeya S."/>
            <person name="Fitzgerald M."/>
            <person name="Haas B."/>
            <person name="Abouelleil A."/>
            <person name="Allen A.W."/>
            <person name="Alvarado L."/>
            <person name="Arachchi H.M."/>
            <person name="Berlin A.M."/>
            <person name="Chapman S.B."/>
            <person name="Gainer-Dewar J."/>
            <person name="Goldberg J."/>
            <person name="Griggs A."/>
            <person name="Gujja S."/>
            <person name="Hansen M."/>
            <person name="Howarth C."/>
            <person name="Imamovic A."/>
            <person name="Ireland A."/>
            <person name="Larimer J."/>
            <person name="McCowan C."/>
            <person name="Murphy C."/>
            <person name="Pearson M."/>
            <person name="Poon T.W."/>
            <person name="Priest M."/>
            <person name="Roberts A."/>
            <person name="Saif S."/>
            <person name="Shea T."/>
            <person name="Sisk P."/>
            <person name="Sykes S."/>
            <person name="Wortman J."/>
            <person name="Nusbaum C."/>
            <person name="Birren B."/>
        </authorList>
    </citation>
    <scope>NUCLEOTIDE SEQUENCE [LARGE SCALE GENOMIC DNA]</scope>
    <source>
        <strain evidence="2 3">P10297</strain>
    </source>
</reference>
<gene>
    <name evidence="2" type="ORF">F442_13102</name>
</gene>
<protein>
    <submittedName>
        <fullName evidence="2">Uncharacterized protein</fullName>
    </submittedName>
</protein>
<dbReference type="Proteomes" id="UP000018948">
    <property type="component" value="Unassembled WGS sequence"/>
</dbReference>
<feature type="region of interest" description="Disordered" evidence="1">
    <location>
        <begin position="64"/>
        <end position="106"/>
    </location>
</feature>
<dbReference type="AlphaFoldDB" id="W2YX98"/>
<feature type="compositionally biased region" description="Polar residues" evidence="1">
    <location>
        <begin position="89"/>
        <end position="106"/>
    </location>
</feature>
<proteinExistence type="predicted"/>
<evidence type="ECO:0000313" key="2">
    <source>
        <dbReference type="EMBL" id="ETP39430.1"/>
    </source>
</evidence>
<evidence type="ECO:0000313" key="3">
    <source>
        <dbReference type="Proteomes" id="UP000018948"/>
    </source>
</evidence>
<comment type="caution">
    <text evidence="2">The sequence shown here is derived from an EMBL/GenBank/DDBJ whole genome shotgun (WGS) entry which is preliminary data.</text>
</comment>
<organism evidence="2 3">
    <name type="scientific">Phytophthora nicotianae P10297</name>
    <dbReference type="NCBI Taxonomy" id="1317064"/>
    <lineage>
        <taxon>Eukaryota</taxon>
        <taxon>Sar</taxon>
        <taxon>Stramenopiles</taxon>
        <taxon>Oomycota</taxon>
        <taxon>Peronosporomycetes</taxon>
        <taxon>Peronosporales</taxon>
        <taxon>Peronosporaceae</taxon>
        <taxon>Phytophthora</taxon>
    </lineage>
</organism>
<sequence>MKANVRAPVTFLPNIVLDVVQLAVSTMGTAKTVMKRAIVLKTVTSMLVQMEVIPTTEVMVLKNLPHENALDDGQDEASNGRESTDADNEASSKNTQVIQTNNSFESTPSEYNLCTKAEVDELLPHNTANASCSVTARNL</sequence>